<organism evidence="3 4">
    <name type="scientific">Pedobacter aquae</name>
    <dbReference type="NCBI Taxonomy" id="2605747"/>
    <lineage>
        <taxon>Bacteria</taxon>
        <taxon>Pseudomonadati</taxon>
        <taxon>Bacteroidota</taxon>
        <taxon>Sphingobacteriia</taxon>
        <taxon>Sphingobacteriales</taxon>
        <taxon>Sphingobacteriaceae</taxon>
        <taxon>Pedobacter</taxon>
    </lineage>
</organism>
<dbReference type="Pfam" id="PF10728">
    <property type="entry name" value="DUF2520"/>
    <property type="match status" value="1"/>
</dbReference>
<dbReference type="SUPFAM" id="SSF51735">
    <property type="entry name" value="NAD(P)-binding Rossmann-fold domains"/>
    <property type="match status" value="1"/>
</dbReference>
<dbReference type="InterPro" id="IPR037108">
    <property type="entry name" value="TM1727-like_C_sf"/>
</dbReference>
<gene>
    <name evidence="3" type="ORF">FYC62_03315</name>
</gene>
<dbReference type="Pfam" id="PF03807">
    <property type="entry name" value="F420_oxidored"/>
    <property type="match status" value="1"/>
</dbReference>
<dbReference type="Gene3D" id="1.10.1040.20">
    <property type="entry name" value="ProC-like, C-terminal domain"/>
    <property type="match status" value="1"/>
</dbReference>
<dbReference type="PANTHER" id="PTHR40459">
    <property type="entry name" value="CONSERVED HYPOTHETICAL ALANINE AND LEUCINE RICH PROTEIN"/>
    <property type="match status" value="1"/>
</dbReference>
<evidence type="ECO:0000313" key="4">
    <source>
        <dbReference type="Proteomes" id="UP000323653"/>
    </source>
</evidence>
<feature type="domain" description="Pyrroline-5-carboxylate reductase catalytic N-terminal" evidence="1">
    <location>
        <begin position="3"/>
        <end position="89"/>
    </location>
</feature>
<dbReference type="InterPro" id="IPR018931">
    <property type="entry name" value="DUF2520"/>
</dbReference>
<keyword evidence="4" id="KW-1185">Reference proteome</keyword>
<dbReference type="Proteomes" id="UP000323653">
    <property type="component" value="Chromosome"/>
</dbReference>
<protein>
    <submittedName>
        <fullName evidence="3">DUF2520 domain-containing protein</fullName>
    </submittedName>
</protein>
<dbReference type="EMBL" id="CP043329">
    <property type="protein sequence ID" value="QEK50806.1"/>
    <property type="molecule type" value="Genomic_DNA"/>
</dbReference>
<dbReference type="RefSeq" id="WP_149073907.1">
    <property type="nucleotide sequence ID" value="NZ_CP043329.1"/>
</dbReference>
<reference evidence="3 4" key="1">
    <citation type="submission" date="2019-08" db="EMBL/GenBank/DDBJ databases">
        <title>Pedobacter sp. nov., isolated from Han river, South Korea.</title>
        <authorList>
            <person name="Lee D.-H."/>
            <person name="Kim Y.-S."/>
            <person name="Hwang E.-M."/>
            <person name="Le Tran T.C."/>
            <person name="Cha C.-J."/>
        </authorList>
    </citation>
    <scope>NUCLEOTIDE SEQUENCE [LARGE SCALE GENOMIC DNA]</scope>
    <source>
        <strain evidence="3 4">CJ43</strain>
    </source>
</reference>
<evidence type="ECO:0000313" key="3">
    <source>
        <dbReference type="EMBL" id="QEK50806.1"/>
    </source>
</evidence>
<evidence type="ECO:0000259" key="1">
    <source>
        <dbReference type="Pfam" id="PF03807"/>
    </source>
</evidence>
<name>A0A5C0VEC6_9SPHI</name>
<dbReference type="InterPro" id="IPR008927">
    <property type="entry name" value="6-PGluconate_DH-like_C_sf"/>
</dbReference>
<dbReference type="SUPFAM" id="SSF48179">
    <property type="entry name" value="6-phosphogluconate dehydrogenase C-terminal domain-like"/>
    <property type="match status" value="1"/>
</dbReference>
<dbReference type="AlphaFoldDB" id="A0A5C0VEC6"/>
<sequence>MNIAVLGAGNMAWHLSKALIHAGHPVKQIWNRTADKAVALALEIGADSITNLNQIDTDIDLIIIAVSDEAIASVAKELKLLPQQLLVHTSGSTVLDVLLPFTQKAGVIYPLQTFSKAVELDFSQIPIGIEAFDESSTQALFNLVKALSTKTYYINSQQRLILHTAAVFACNFTNHFYSIAQALMQQSGLDFNLIRPLIQETAAKVQQVLPSEAQTGPAKRNDQLTIQKHLDLLQTNTAWKLLYEQISQDIVKMYAKDTSSLK</sequence>
<dbReference type="KEGG" id="pej:FYC62_03315"/>
<evidence type="ECO:0000259" key="2">
    <source>
        <dbReference type="Pfam" id="PF10728"/>
    </source>
</evidence>
<dbReference type="Gene3D" id="3.40.50.720">
    <property type="entry name" value="NAD(P)-binding Rossmann-like Domain"/>
    <property type="match status" value="1"/>
</dbReference>
<proteinExistence type="predicted"/>
<accession>A0A5C0VEC6</accession>
<dbReference type="InterPro" id="IPR028939">
    <property type="entry name" value="P5C_Rdtase_cat_N"/>
</dbReference>
<dbReference type="InterPro" id="IPR036291">
    <property type="entry name" value="NAD(P)-bd_dom_sf"/>
</dbReference>
<dbReference type="PANTHER" id="PTHR40459:SF1">
    <property type="entry name" value="CONSERVED HYPOTHETICAL ALANINE AND LEUCINE RICH PROTEIN"/>
    <property type="match status" value="1"/>
</dbReference>
<feature type="domain" description="DUF2520" evidence="2">
    <location>
        <begin position="125"/>
        <end position="249"/>
    </location>
</feature>